<sequence length="93" mass="10683">MANNNDAQQGSKRDYVCRGKEGKINDTMKTPTKKVVNMQCDTWSIQHMVEKMVKEIYSSSQHRLKRDNTGQQQNMTLNPIKSKIETHNMGGKL</sequence>
<evidence type="ECO:0000313" key="2">
    <source>
        <dbReference type="EnsemblPlants" id="MELO3C021836.2.1"/>
    </source>
</evidence>
<accession>A0A9I9DQ98</accession>
<evidence type="ECO:0000256" key="1">
    <source>
        <dbReference type="SAM" id="MobiDB-lite"/>
    </source>
</evidence>
<dbReference type="EnsemblPlants" id="MELO3C021836.2.1">
    <property type="protein sequence ID" value="MELO3C021836.2.1"/>
    <property type="gene ID" value="MELO3C021836.2"/>
</dbReference>
<dbReference type="Gramene" id="MELO3C021836.2.1">
    <property type="protein sequence ID" value="MELO3C021836.2.1"/>
    <property type="gene ID" value="MELO3C021836.2"/>
</dbReference>
<name>A0A9I9DQ98_CUCME</name>
<reference evidence="2" key="1">
    <citation type="submission" date="2023-03" db="UniProtKB">
        <authorList>
            <consortium name="EnsemblPlants"/>
        </authorList>
    </citation>
    <scope>IDENTIFICATION</scope>
</reference>
<organism evidence="2">
    <name type="scientific">Cucumis melo</name>
    <name type="common">Muskmelon</name>
    <dbReference type="NCBI Taxonomy" id="3656"/>
    <lineage>
        <taxon>Eukaryota</taxon>
        <taxon>Viridiplantae</taxon>
        <taxon>Streptophyta</taxon>
        <taxon>Embryophyta</taxon>
        <taxon>Tracheophyta</taxon>
        <taxon>Spermatophyta</taxon>
        <taxon>Magnoliopsida</taxon>
        <taxon>eudicotyledons</taxon>
        <taxon>Gunneridae</taxon>
        <taxon>Pentapetalae</taxon>
        <taxon>rosids</taxon>
        <taxon>fabids</taxon>
        <taxon>Cucurbitales</taxon>
        <taxon>Cucurbitaceae</taxon>
        <taxon>Benincaseae</taxon>
        <taxon>Cucumis</taxon>
    </lineage>
</organism>
<proteinExistence type="predicted"/>
<feature type="region of interest" description="Disordered" evidence="1">
    <location>
        <begin position="60"/>
        <end position="93"/>
    </location>
</feature>
<dbReference type="AlphaFoldDB" id="A0A9I9DQ98"/>
<protein>
    <submittedName>
        <fullName evidence="2">Uncharacterized protein</fullName>
    </submittedName>
</protein>
<feature type="compositionally biased region" description="Polar residues" evidence="1">
    <location>
        <begin position="69"/>
        <end position="79"/>
    </location>
</feature>